<accession>A0ABU2G0T1</accession>
<evidence type="ECO:0000256" key="10">
    <source>
        <dbReference type="SAM" id="MobiDB-lite"/>
    </source>
</evidence>
<dbReference type="InterPro" id="IPR023214">
    <property type="entry name" value="HAD_sf"/>
</dbReference>
<evidence type="ECO:0000256" key="4">
    <source>
        <dbReference type="ARBA" id="ARBA00022723"/>
    </source>
</evidence>
<dbReference type="InterPro" id="IPR001757">
    <property type="entry name" value="P_typ_ATPase"/>
</dbReference>
<dbReference type="Gene3D" id="3.30.70.100">
    <property type="match status" value="2"/>
</dbReference>
<keyword evidence="8 11" id="KW-1133">Transmembrane helix</keyword>
<dbReference type="SUPFAM" id="SSF81665">
    <property type="entry name" value="Calcium ATPase, transmembrane domain M"/>
    <property type="match status" value="1"/>
</dbReference>
<dbReference type="SFLD" id="SFLDF00027">
    <property type="entry name" value="p-type_atpase"/>
    <property type="match status" value="1"/>
</dbReference>
<dbReference type="SUPFAM" id="SSF55008">
    <property type="entry name" value="HMA, heavy metal-associated domain"/>
    <property type="match status" value="2"/>
</dbReference>
<dbReference type="InterPro" id="IPR018303">
    <property type="entry name" value="ATPase_P-typ_P_site"/>
</dbReference>
<dbReference type="PROSITE" id="PS50846">
    <property type="entry name" value="HMA_2"/>
    <property type="match status" value="2"/>
</dbReference>
<evidence type="ECO:0000256" key="6">
    <source>
        <dbReference type="ARBA" id="ARBA00022840"/>
    </source>
</evidence>
<keyword evidence="14" id="KW-1185">Reference proteome</keyword>
<dbReference type="PRINTS" id="PR00119">
    <property type="entry name" value="CATATPASE"/>
</dbReference>
<evidence type="ECO:0000256" key="7">
    <source>
        <dbReference type="ARBA" id="ARBA00022967"/>
    </source>
</evidence>
<dbReference type="InterPro" id="IPR023298">
    <property type="entry name" value="ATPase_P-typ_TM_dom_sf"/>
</dbReference>
<dbReference type="Pfam" id="PF00702">
    <property type="entry name" value="Hydrolase"/>
    <property type="match status" value="1"/>
</dbReference>
<evidence type="ECO:0000256" key="9">
    <source>
        <dbReference type="ARBA" id="ARBA00023136"/>
    </source>
</evidence>
<keyword evidence="7" id="KW-1278">Translocase</keyword>
<dbReference type="Gene3D" id="2.70.150.10">
    <property type="entry name" value="Calcium-transporting ATPase, cytoplasmic transduction domain A"/>
    <property type="match status" value="1"/>
</dbReference>
<feature type="region of interest" description="Disordered" evidence="10">
    <location>
        <begin position="908"/>
        <end position="939"/>
    </location>
</feature>
<evidence type="ECO:0000256" key="5">
    <source>
        <dbReference type="ARBA" id="ARBA00022741"/>
    </source>
</evidence>
<feature type="transmembrane region" description="Helical" evidence="11">
    <location>
        <begin position="270"/>
        <end position="289"/>
    </location>
</feature>
<dbReference type="NCBIfam" id="TIGR01525">
    <property type="entry name" value="ATPase-IB_hvy"/>
    <property type="match status" value="1"/>
</dbReference>
<evidence type="ECO:0000313" key="13">
    <source>
        <dbReference type="EMBL" id="MDS0293893.1"/>
    </source>
</evidence>
<feature type="domain" description="HMA" evidence="12">
    <location>
        <begin position="83"/>
        <end position="149"/>
    </location>
</feature>
<dbReference type="InterPro" id="IPR051014">
    <property type="entry name" value="Cation_Transport_ATPase_IB"/>
</dbReference>
<comment type="similarity">
    <text evidence="2">Belongs to the cation transport ATPase (P-type) (TC 3.A.3) family. Type IB subfamily.</text>
</comment>
<evidence type="ECO:0000259" key="12">
    <source>
        <dbReference type="PROSITE" id="PS50846"/>
    </source>
</evidence>
<feature type="transmembrane region" description="Helical" evidence="11">
    <location>
        <begin position="240"/>
        <end position="258"/>
    </location>
</feature>
<proteinExistence type="inferred from homology"/>
<feature type="transmembrane region" description="Helical" evidence="11">
    <location>
        <begin position="505"/>
        <end position="525"/>
    </location>
</feature>
<feature type="region of interest" description="Disordered" evidence="10">
    <location>
        <begin position="657"/>
        <end position="684"/>
    </location>
</feature>
<comment type="caution">
    <text evidence="13">The sequence shown here is derived from an EMBL/GenBank/DDBJ whole genome shotgun (WGS) entry which is preliminary data.</text>
</comment>
<dbReference type="InterPro" id="IPR027256">
    <property type="entry name" value="P-typ_ATPase_IB"/>
</dbReference>
<dbReference type="NCBIfam" id="TIGR01494">
    <property type="entry name" value="ATPase_P-type"/>
    <property type="match status" value="2"/>
</dbReference>
<keyword evidence="6" id="KW-0067">ATP-binding</keyword>
<dbReference type="PANTHER" id="PTHR48085:SF5">
    <property type="entry name" value="CADMIUM_ZINC-TRANSPORTING ATPASE HMA4-RELATED"/>
    <property type="match status" value="1"/>
</dbReference>
<feature type="region of interest" description="Disordered" evidence="10">
    <location>
        <begin position="1"/>
        <end position="84"/>
    </location>
</feature>
<dbReference type="Pfam" id="PF00403">
    <property type="entry name" value="HMA"/>
    <property type="match status" value="2"/>
</dbReference>
<organism evidence="13 14">
    <name type="scientific">Halogeometricum luteum</name>
    <dbReference type="NCBI Taxonomy" id="2950537"/>
    <lineage>
        <taxon>Archaea</taxon>
        <taxon>Methanobacteriati</taxon>
        <taxon>Methanobacteriota</taxon>
        <taxon>Stenosarchaea group</taxon>
        <taxon>Halobacteria</taxon>
        <taxon>Halobacteriales</taxon>
        <taxon>Haloferacaceae</taxon>
        <taxon>Halogeometricum</taxon>
    </lineage>
</organism>
<name>A0ABU2G0T1_9EURY</name>
<dbReference type="RefSeq" id="WP_310927748.1">
    <property type="nucleotide sequence ID" value="NZ_JAMQOQ010000002.1"/>
</dbReference>
<dbReference type="Pfam" id="PF00122">
    <property type="entry name" value="E1-E2_ATPase"/>
    <property type="match status" value="1"/>
</dbReference>
<dbReference type="Gene3D" id="3.40.50.1000">
    <property type="entry name" value="HAD superfamily/HAD-like"/>
    <property type="match status" value="1"/>
</dbReference>
<dbReference type="Gene3D" id="3.40.1110.10">
    <property type="entry name" value="Calcium-transporting ATPase, cytoplasmic domain N"/>
    <property type="match status" value="1"/>
</dbReference>
<comment type="subcellular location">
    <subcellularLocation>
        <location evidence="1">Membrane</location>
        <topology evidence="1">Multi-pass membrane protein</topology>
    </subcellularLocation>
</comment>
<evidence type="ECO:0000313" key="14">
    <source>
        <dbReference type="Proteomes" id="UP001254813"/>
    </source>
</evidence>
<dbReference type="InterPro" id="IPR008250">
    <property type="entry name" value="ATPase_P-typ_transduc_dom_A_sf"/>
</dbReference>
<gene>
    <name evidence="13" type="primary">cadA</name>
    <name evidence="13" type="ORF">NDI79_06880</name>
</gene>
<dbReference type="InterPro" id="IPR036412">
    <property type="entry name" value="HAD-like_sf"/>
</dbReference>
<feature type="compositionally biased region" description="Basic and acidic residues" evidence="10">
    <location>
        <begin position="657"/>
        <end position="674"/>
    </location>
</feature>
<evidence type="ECO:0000256" key="3">
    <source>
        <dbReference type="ARBA" id="ARBA00022692"/>
    </source>
</evidence>
<keyword evidence="5" id="KW-0547">Nucleotide-binding</keyword>
<sequence>MNRDGHDHDDASHGHDGDHDHDASGHSRGGGSDRGHDHSHDHADHDDTATCGCDDGCDTATAPDSVSDGPSASASPDGSDEGRTLRLSVPEMDCASCAEKVTKSVRGDAGVREVDAQPTTGTLYVRFDGAETDDDAVRSRVERAGYAVADTETATFSVPEMDCASCAGKVENALDGVAGVTERQTQPTTGEVTVTFDPGTASRGELVAAIEGAGYAVEDGDGGDSPRDVWRTPRARKTGVGAVFLAGGLVLEFLLPGLDALLAAPAGYEIHAAWVLYTLAVLLAGIPVLRNGYYSAKNASLDIDLLMSAGILGAMAVNMPFEAATLAVLFSVAELLERFSMDRARNSMRELMELSPDTATVRRDGEETVVPAEDVAVGETVLVRPGDRIPLDGVVTEGTSAVDESPITGESVPVDKSPGEEVFAGSIVEEGYLEVEATSAASDSTLSKVVEMVEDANREKTEAERFIDRFARYYTPVIVVGAVLTAAVPPLLFGDPFREWFVRGLTLLVVACPCAFVISTPVSVVSGITSAARNGVLVKGGQHLEAMSDVEVVAVDKTGTLTTGELGVTDVVALNGNDSTEVLGCAAAIESRSEHPIAQAVTAHAADRDVPEREIRDFESITGKGVKATLDGEVHYAGKPGLFADLGFDLEHAHVATDGGERTDGSRVSSDPRSDGGQMVEDARDCDHGSYLDLTNEVIPRLQSEGKSVVLVGTEDEIEGVVAVADTVRPEAEWTVSRLRELGVSRVVMLTGDNERTANVIGKRVGVDEVRADLLPEEKVEAVRELTDEHESVAMVGDGVNDAPALAAATVGIAMGAAGTDTALETADVALLSDDLTRLPYLVDLSSKTAGVIRQNVWASLAVKGVLTVAAPLGLITVATAIVVGDMGMSLGVTSNALRLAGVEPDAAASDDWGGSGSEDGNEGTNGNADGDDLRDAAA</sequence>
<keyword evidence="9 11" id="KW-0472">Membrane</keyword>
<feature type="transmembrane region" description="Helical" evidence="11">
    <location>
        <begin position="473"/>
        <end position="493"/>
    </location>
</feature>
<dbReference type="InterPro" id="IPR006121">
    <property type="entry name" value="HMA_dom"/>
</dbReference>
<dbReference type="PROSITE" id="PS00154">
    <property type="entry name" value="ATPASE_E1_E2"/>
    <property type="match status" value="1"/>
</dbReference>
<evidence type="ECO:0000256" key="8">
    <source>
        <dbReference type="ARBA" id="ARBA00022989"/>
    </source>
</evidence>
<feature type="domain" description="HMA" evidence="12">
    <location>
        <begin position="152"/>
        <end position="218"/>
    </location>
</feature>
<keyword evidence="4" id="KW-0479">Metal-binding</keyword>
<dbReference type="NCBIfam" id="TIGR01512">
    <property type="entry name" value="ATPase-IB2_Cd"/>
    <property type="match status" value="1"/>
</dbReference>
<dbReference type="EMBL" id="JAMQOQ010000002">
    <property type="protein sequence ID" value="MDS0293893.1"/>
    <property type="molecule type" value="Genomic_DNA"/>
</dbReference>
<dbReference type="InterPro" id="IPR059000">
    <property type="entry name" value="ATPase_P-type_domA"/>
</dbReference>
<feature type="compositionally biased region" description="Basic and acidic residues" evidence="10">
    <location>
        <begin position="1"/>
        <end position="48"/>
    </location>
</feature>
<dbReference type="InterPro" id="IPR036163">
    <property type="entry name" value="HMA_dom_sf"/>
</dbReference>
<dbReference type="PRINTS" id="PR00941">
    <property type="entry name" value="CDATPASE"/>
</dbReference>
<dbReference type="PANTHER" id="PTHR48085">
    <property type="entry name" value="CADMIUM/ZINC-TRANSPORTING ATPASE HMA2-RELATED"/>
    <property type="match status" value="1"/>
</dbReference>
<dbReference type="Proteomes" id="UP001254813">
    <property type="component" value="Unassembled WGS sequence"/>
</dbReference>
<dbReference type="InterPro" id="IPR023299">
    <property type="entry name" value="ATPase_P-typ_cyto_dom_N"/>
</dbReference>
<evidence type="ECO:0000256" key="2">
    <source>
        <dbReference type="ARBA" id="ARBA00006024"/>
    </source>
</evidence>
<dbReference type="CDD" id="cd00371">
    <property type="entry name" value="HMA"/>
    <property type="match status" value="2"/>
</dbReference>
<dbReference type="SFLD" id="SFLDS00003">
    <property type="entry name" value="Haloacid_Dehalogenase"/>
    <property type="match status" value="1"/>
</dbReference>
<feature type="compositionally biased region" description="Low complexity" evidence="10">
    <location>
        <begin position="49"/>
        <end position="62"/>
    </location>
</feature>
<keyword evidence="3 11" id="KW-0812">Transmembrane</keyword>
<evidence type="ECO:0000256" key="1">
    <source>
        <dbReference type="ARBA" id="ARBA00004141"/>
    </source>
</evidence>
<protein>
    <submittedName>
        <fullName evidence="13">Cadmium-translocating P-type ATPase</fullName>
    </submittedName>
</protein>
<dbReference type="SUPFAM" id="SSF56784">
    <property type="entry name" value="HAD-like"/>
    <property type="match status" value="1"/>
</dbReference>
<reference evidence="13 14" key="1">
    <citation type="submission" date="2022-06" db="EMBL/GenBank/DDBJ databases">
        <title>Halogeometricum sp. a new haloarchaeum isolate from saline soil.</title>
        <authorList>
            <person name="Strakova D."/>
            <person name="Galisteo C."/>
            <person name="Sanchez-Porro C."/>
            <person name="Ventosa A."/>
        </authorList>
    </citation>
    <scope>NUCLEOTIDE SEQUENCE [LARGE SCALE GENOMIC DNA]</scope>
    <source>
        <strain evidence="14">S3BR25-2</strain>
    </source>
</reference>
<dbReference type="SUPFAM" id="SSF81653">
    <property type="entry name" value="Calcium ATPase, transduction domain A"/>
    <property type="match status" value="1"/>
</dbReference>
<dbReference type="SFLD" id="SFLDG00002">
    <property type="entry name" value="C1.7:_P-type_atpase_like"/>
    <property type="match status" value="1"/>
</dbReference>
<evidence type="ECO:0000256" key="11">
    <source>
        <dbReference type="SAM" id="Phobius"/>
    </source>
</evidence>
<dbReference type="InterPro" id="IPR044492">
    <property type="entry name" value="P_typ_ATPase_HD_dom"/>
</dbReference>